<accession>A0A4Z2E3H0</accession>
<name>A0A4Z2E3H0_9TELE</name>
<feature type="region of interest" description="Disordered" evidence="1">
    <location>
        <begin position="1"/>
        <end position="20"/>
    </location>
</feature>
<feature type="region of interest" description="Disordered" evidence="1">
    <location>
        <begin position="68"/>
        <end position="97"/>
    </location>
</feature>
<proteinExistence type="predicted"/>
<reference evidence="2 3" key="1">
    <citation type="submission" date="2019-03" db="EMBL/GenBank/DDBJ databases">
        <title>First draft genome of Liparis tanakae, snailfish: a comprehensive survey of snailfish specific genes.</title>
        <authorList>
            <person name="Kim W."/>
            <person name="Song I."/>
            <person name="Jeong J.-H."/>
            <person name="Kim D."/>
            <person name="Kim S."/>
            <person name="Ryu S."/>
            <person name="Song J.Y."/>
            <person name="Lee S.K."/>
        </authorList>
    </citation>
    <scope>NUCLEOTIDE SEQUENCE [LARGE SCALE GENOMIC DNA]</scope>
    <source>
        <tissue evidence="2">Muscle</tissue>
    </source>
</reference>
<evidence type="ECO:0000256" key="1">
    <source>
        <dbReference type="SAM" id="MobiDB-lite"/>
    </source>
</evidence>
<comment type="caution">
    <text evidence="2">The sequence shown here is derived from an EMBL/GenBank/DDBJ whole genome shotgun (WGS) entry which is preliminary data.</text>
</comment>
<protein>
    <submittedName>
        <fullName evidence="2">Uncharacterized protein</fullName>
    </submittedName>
</protein>
<dbReference type="EMBL" id="SRLO01019797">
    <property type="protein sequence ID" value="TNN23100.1"/>
    <property type="molecule type" value="Genomic_DNA"/>
</dbReference>
<sequence>MGRREMGVPPGGLYPTVGMLSSGEKRMTPCRLPAALRPGVPLRSPERSHAPRCRHPDAASALIRDTLSQLDCPPGGEEAERSSTSCEPRRSRAAPRG</sequence>
<dbReference type="Proteomes" id="UP000314294">
    <property type="component" value="Unassembled WGS sequence"/>
</dbReference>
<dbReference type="AlphaFoldDB" id="A0A4Z2E3H0"/>
<organism evidence="2 3">
    <name type="scientific">Liparis tanakae</name>
    <name type="common">Tanaka's snailfish</name>
    <dbReference type="NCBI Taxonomy" id="230148"/>
    <lineage>
        <taxon>Eukaryota</taxon>
        <taxon>Metazoa</taxon>
        <taxon>Chordata</taxon>
        <taxon>Craniata</taxon>
        <taxon>Vertebrata</taxon>
        <taxon>Euteleostomi</taxon>
        <taxon>Actinopterygii</taxon>
        <taxon>Neopterygii</taxon>
        <taxon>Teleostei</taxon>
        <taxon>Neoteleostei</taxon>
        <taxon>Acanthomorphata</taxon>
        <taxon>Eupercaria</taxon>
        <taxon>Perciformes</taxon>
        <taxon>Cottioidei</taxon>
        <taxon>Cottales</taxon>
        <taxon>Liparidae</taxon>
        <taxon>Liparis</taxon>
    </lineage>
</organism>
<gene>
    <name evidence="2" type="ORF">EYF80_066783</name>
</gene>
<keyword evidence="3" id="KW-1185">Reference proteome</keyword>
<evidence type="ECO:0000313" key="2">
    <source>
        <dbReference type="EMBL" id="TNN23100.1"/>
    </source>
</evidence>
<evidence type="ECO:0000313" key="3">
    <source>
        <dbReference type="Proteomes" id="UP000314294"/>
    </source>
</evidence>
<dbReference type="OrthoDB" id="25503at2759"/>